<protein>
    <submittedName>
        <fullName evidence="5">ATP-binding protein</fullName>
    </submittedName>
</protein>
<name>A0A7G6VT22_9SPHN</name>
<accession>A0A7G6VT22</accession>
<evidence type="ECO:0000256" key="1">
    <source>
        <dbReference type="ARBA" id="ARBA00008059"/>
    </source>
</evidence>
<dbReference type="InterPro" id="IPR047661">
    <property type="entry name" value="IstB"/>
</dbReference>
<dbReference type="InterPro" id="IPR002611">
    <property type="entry name" value="IstB_ATP-bd"/>
</dbReference>
<evidence type="ECO:0000313" key="6">
    <source>
        <dbReference type="Proteomes" id="UP000515297"/>
    </source>
</evidence>
<organism evidence="5 6">
    <name type="scientific">Croceicoccus marinus</name>
    <dbReference type="NCBI Taxonomy" id="450378"/>
    <lineage>
        <taxon>Bacteria</taxon>
        <taxon>Pseudomonadati</taxon>
        <taxon>Pseudomonadota</taxon>
        <taxon>Alphaproteobacteria</taxon>
        <taxon>Sphingomonadales</taxon>
        <taxon>Erythrobacteraceae</taxon>
        <taxon>Croceicoccus</taxon>
    </lineage>
</organism>
<dbReference type="Pfam" id="PF01695">
    <property type="entry name" value="IstB_IS21"/>
    <property type="match status" value="1"/>
</dbReference>
<dbReference type="PANTHER" id="PTHR30050:SF4">
    <property type="entry name" value="ATP-BINDING PROTEIN RV3427C IN INSERTION SEQUENCE-RELATED"/>
    <property type="match status" value="1"/>
</dbReference>
<dbReference type="PIRSF" id="PIRSF003073">
    <property type="entry name" value="DNAC_TnpB_IstB"/>
    <property type="match status" value="1"/>
</dbReference>
<feature type="domain" description="AAA+ ATPase" evidence="4">
    <location>
        <begin position="97"/>
        <end position="229"/>
    </location>
</feature>
<dbReference type="InterPro" id="IPR028350">
    <property type="entry name" value="DNAC/IstB-like"/>
</dbReference>
<evidence type="ECO:0000259" key="4">
    <source>
        <dbReference type="SMART" id="SM00382"/>
    </source>
</evidence>
<dbReference type="RefSeq" id="WP_185884126.1">
    <property type="nucleotide sequence ID" value="NZ_CP060052.1"/>
</dbReference>
<keyword evidence="3 5" id="KW-0067">ATP-binding</keyword>
<dbReference type="EMBL" id="CP060052">
    <property type="protein sequence ID" value="QNE04887.1"/>
    <property type="molecule type" value="Genomic_DNA"/>
</dbReference>
<reference evidence="5 6" key="1">
    <citation type="submission" date="2020-08" db="EMBL/GenBank/DDBJ databases">
        <authorList>
            <person name="Liu G."/>
            <person name="Sun C."/>
        </authorList>
    </citation>
    <scope>NUCLEOTIDE SEQUENCE [LARGE SCALE GENOMIC DNA]</scope>
    <source>
        <strain evidence="5 6">OT19</strain>
    </source>
</reference>
<dbReference type="Proteomes" id="UP000515297">
    <property type="component" value="Chromosome"/>
</dbReference>
<dbReference type="CDD" id="cd00009">
    <property type="entry name" value="AAA"/>
    <property type="match status" value="1"/>
</dbReference>
<sequence>MQQHEMIEAMRVLGLKGMAGAFDEAVTTGLQRKRATHEILTDLLRAEATHRHAASICYRMTAAKLPVIKDLDAFVFEGTPINEGLVRSLHAGSFLPGRRNIVLIGGTGTGKTHLATAITASVVRAGARGRYFNTIDLVTRLEEEARIGKAGSIAAQLSRLDLVVLDELGYLPFARSGGQLLFHLISKLYEQTSVIITTNFAFGEWPTVFGDPKMTTALLEGITHHCDIVETGNDNWRFKNRS</sequence>
<dbReference type="GO" id="GO:0005524">
    <property type="term" value="F:ATP binding"/>
    <property type="evidence" value="ECO:0007669"/>
    <property type="project" value="UniProtKB-KW"/>
</dbReference>
<proteinExistence type="inferred from homology"/>
<dbReference type="GO" id="GO:0006260">
    <property type="term" value="P:DNA replication"/>
    <property type="evidence" value="ECO:0007669"/>
    <property type="project" value="TreeGrafter"/>
</dbReference>
<dbReference type="AlphaFoldDB" id="A0A7G6VT22"/>
<dbReference type="InterPro" id="IPR003593">
    <property type="entry name" value="AAA+_ATPase"/>
</dbReference>
<dbReference type="SUPFAM" id="SSF52540">
    <property type="entry name" value="P-loop containing nucleoside triphosphate hydrolases"/>
    <property type="match status" value="1"/>
</dbReference>
<comment type="similarity">
    <text evidence="1">Belongs to the IS21/IS1162 putative ATP-binding protein family.</text>
</comment>
<dbReference type="InterPro" id="IPR027417">
    <property type="entry name" value="P-loop_NTPase"/>
</dbReference>
<gene>
    <name evidence="5" type="ORF">H4O24_13325</name>
</gene>
<dbReference type="NCBIfam" id="NF038214">
    <property type="entry name" value="IS21_help_AAA"/>
    <property type="match status" value="1"/>
</dbReference>
<evidence type="ECO:0000256" key="2">
    <source>
        <dbReference type="ARBA" id="ARBA00022741"/>
    </source>
</evidence>
<keyword evidence="2" id="KW-0547">Nucleotide-binding</keyword>
<dbReference type="SMART" id="SM00382">
    <property type="entry name" value="AAA"/>
    <property type="match status" value="1"/>
</dbReference>
<evidence type="ECO:0000313" key="5">
    <source>
        <dbReference type="EMBL" id="QNE04887.1"/>
    </source>
</evidence>
<evidence type="ECO:0000256" key="3">
    <source>
        <dbReference type="ARBA" id="ARBA00022840"/>
    </source>
</evidence>
<dbReference type="PANTHER" id="PTHR30050">
    <property type="entry name" value="CHROMOSOMAL REPLICATION INITIATOR PROTEIN DNAA"/>
    <property type="match status" value="1"/>
</dbReference>
<dbReference type="Gene3D" id="3.40.50.300">
    <property type="entry name" value="P-loop containing nucleotide triphosphate hydrolases"/>
    <property type="match status" value="1"/>
</dbReference>